<proteinExistence type="predicted"/>
<protein>
    <submittedName>
        <fullName evidence="1">Uncharacterized protein</fullName>
    </submittedName>
</protein>
<reference evidence="1" key="1">
    <citation type="journal article" date="2020" name="Stud. Mycol.">
        <title>101 Dothideomycetes genomes: a test case for predicting lifestyles and emergence of pathogens.</title>
        <authorList>
            <person name="Haridas S."/>
            <person name="Albert R."/>
            <person name="Binder M."/>
            <person name="Bloem J."/>
            <person name="Labutti K."/>
            <person name="Salamov A."/>
            <person name="Andreopoulos B."/>
            <person name="Baker S."/>
            <person name="Barry K."/>
            <person name="Bills G."/>
            <person name="Bluhm B."/>
            <person name="Cannon C."/>
            <person name="Castanera R."/>
            <person name="Culley D."/>
            <person name="Daum C."/>
            <person name="Ezra D."/>
            <person name="Gonzalez J."/>
            <person name="Henrissat B."/>
            <person name="Kuo A."/>
            <person name="Liang C."/>
            <person name="Lipzen A."/>
            <person name="Lutzoni F."/>
            <person name="Magnuson J."/>
            <person name="Mondo S."/>
            <person name="Nolan M."/>
            <person name="Ohm R."/>
            <person name="Pangilinan J."/>
            <person name="Park H.-J."/>
            <person name="Ramirez L."/>
            <person name="Alfaro M."/>
            <person name="Sun H."/>
            <person name="Tritt A."/>
            <person name="Yoshinaga Y."/>
            <person name="Zwiers L.-H."/>
            <person name="Turgeon B."/>
            <person name="Goodwin S."/>
            <person name="Spatafora J."/>
            <person name="Crous P."/>
            <person name="Grigoriev I."/>
        </authorList>
    </citation>
    <scope>NUCLEOTIDE SEQUENCE</scope>
    <source>
        <strain evidence="1">Tuck. ex Michener</strain>
    </source>
</reference>
<organism evidence="1 2">
    <name type="scientific">Viridothelium virens</name>
    <name type="common">Speckled blister lichen</name>
    <name type="synonym">Trypethelium virens</name>
    <dbReference type="NCBI Taxonomy" id="1048519"/>
    <lineage>
        <taxon>Eukaryota</taxon>
        <taxon>Fungi</taxon>
        <taxon>Dikarya</taxon>
        <taxon>Ascomycota</taxon>
        <taxon>Pezizomycotina</taxon>
        <taxon>Dothideomycetes</taxon>
        <taxon>Dothideomycetes incertae sedis</taxon>
        <taxon>Trypetheliales</taxon>
        <taxon>Trypetheliaceae</taxon>
        <taxon>Viridothelium</taxon>
    </lineage>
</organism>
<name>A0A6A6GXI7_VIRVR</name>
<dbReference type="EMBL" id="ML991843">
    <property type="protein sequence ID" value="KAF2230308.1"/>
    <property type="molecule type" value="Genomic_DNA"/>
</dbReference>
<evidence type="ECO:0000313" key="2">
    <source>
        <dbReference type="Proteomes" id="UP000800092"/>
    </source>
</evidence>
<dbReference type="Proteomes" id="UP000800092">
    <property type="component" value="Unassembled WGS sequence"/>
</dbReference>
<sequence>MTPGISQPAVPKLYGIAHKYPEKFFNTAPQDHDDIEDWLCIFKLDPDFHSWFINWCIKITSQHKHPQIDENRPGYAAEAHILRQMRRSLLTKEKYCHLLAYYLKSRDADGGEKHAGQERLYQMLHHTGKASKKAKKEICRAQKLGISLGLEEESRWGASTSERPLEEIVEIAEEPKHDREQEIEDQKILDEETLLIEMEVASFREVYLPMPSKGSSQSISS</sequence>
<gene>
    <name evidence="1" type="ORF">EV356DRAFT_554266</name>
</gene>
<keyword evidence="2" id="KW-1185">Reference proteome</keyword>
<accession>A0A6A6GXI7</accession>
<dbReference type="AlphaFoldDB" id="A0A6A6GXI7"/>
<evidence type="ECO:0000313" key="1">
    <source>
        <dbReference type="EMBL" id="KAF2230308.1"/>
    </source>
</evidence>